<sequence>MDVYKWESNASEVDLFLHGFNQSQYVELFEQQNITLDVLLSLTSDDIRAIGVEDDNDCLCIAQRIQQFRNKSKNYTEEKLDLTFSKEDALTLCTNTLKQLSLLDAALAYTRLRMKKEGIRNTLANKLTTAKVIEILCKEAESQNDILMRRMKSLHPKLETKTQRLLNKKKVGIVTVISTAVAVIILAVYKNSNI</sequence>
<gene>
    <name evidence="3" type="ORF">LSTR_LSTR000554</name>
</gene>
<feature type="transmembrane region" description="Helical" evidence="1">
    <location>
        <begin position="171"/>
        <end position="189"/>
    </location>
</feature>
<dbReference type="SUPFAM" id="SSF47769">
    <property type="entry name" value="SAM/Pointed domain"/>
    <property type="match status" value="1"/>
</dbReference>
<keyword evidence="1" id="KW-1133">Transmembrane helix</keyword>
<feature type="domain" description="SAM" evidence="2">
    <location>
        <begin position="8"/>
        <end position="71"/>
    </location>
</feature>
<dbReference type="SMART" id="SM00454">
    <property type="entry name" value="SAM"/>
    <property type="match status" value="1"/>
</dbReference>
<dbReference type="CDD" id="cd09487">
    <property type="entry name" value="SAM_superfamily"/>
    <property type="match status" value="1"/>
</dbReference>
<organism evidence="3 4">
    <name type="scientific">Laodelphax striatellus</name>
    <name type="common">Small brown planthopper</name>
    <name type="synonym">Delphax striatella</name>
    <dbReference type="NCBI Taxonomy" id="195883"/>
    <lineage>
        <taxon>Eukaryota</taxon>
        <taxon>Metazoa</taxon>
        <taxon>Ecdysozoa</taxon>
        <taxon>Arthropoda</taxon>
        <taxon>Hexapoda</taxon>
        <taxon>Insecta</taxon>
        <taxon>Pterygota</taxon>
        <taxon>Neoptera</taxon>
        <taxon>Paraneoptera</taxon>
        <taxon>Hemiptera</taxon>
        <taxon>Auchenorrhyncha</taxon>
        <taxon>Fulgoroidea</taxon>
        <taxon>Delphacidae</taxon>
        <taxon>Criomorphinae</taxon>
        <taxon>Laodelphax</taxon>
    </lineage>
</organism>
<proteinExistence type="predicted"/>
<keyword evidence="1" id="KW-0472">Membrane</keyword>
<evidence type="ECO:0000256" key="1">
    <source>
        <dbReference type="SAM" id="Phobius"/>
    </source>
</evidence>
<dbReference type="PROSITE" id="PS50105">
    <property type="entry name" value="SAM_DOMAIN"/>
    <property type="match status" value="1"/>
</dbReference>
<dbReference type="EMBL" id="QKKF02013694">
    <property type="protein sequence ID" value="RZF42931.1"/>
    <property type="molecule type" value="Genomic_DNA"/>
</dbReference>
<dbReference type="OrthoDB" id="10041611at2759"/>
<evidence type="ECO:0000313" key="4">
    <source>
        <dbReference type="Proteomes" id="UP000291343"/>
    </source>
</evidence>
<dbReference type="Pfam" id="PF00536">
    <property type="entry name" value="SAM_1"/>
    <property type="match status" value="1"/>
</dbReference>
<dbReference type="InParanoid" id="A0A482XCB9"/>
<dbReference type="Proteomes" id="UP000291343">
    <property type="component" value="Unassembled WGS sequence"/>
</dbReference>
<name>A0A482XCB9_LAOST</name>
<keyword evidence="1" id="KW-0812">Transmembrane</keyword>
<accession>A0A482XCB9</accession>
<dbReference type="InterPro" id="IPR001660">
    <property type="entry name" value="SAM"/>
</dbReference>
<protein>
    <recommendedName>
        <fullName evidence="2">SAM domain-containing protein</fullName>
    </recommendedName>
</protein>
<dbReference type="AlphaFoldDB" id="A0A482XCB9"/>
<dbReference type="InterPro" id="IPR013761">
    <property type="entry name" value="SAM/pointed_sf"/>
</dbReference>
<dbReference type="SMR" id="A0A482XCB9"/>
<comment type="caution">
    <text evidence="3">The sequence shown here is derived from an EMBL/GenBank/DDBJ whole genome shotgun (WGS) entry which is preliminary data.</text>
</comment>
<evidence type="ECO:0000259" key="2">
    <source>
        <dbReference type="PROSITE" id="PS50105"/>
    </source>
</evidence>
<dbReference type="Gene3D" id="1.10.150.50">
    <property type="entry name" value="Transcription Factor, Ets-1"/>
    <property type="match status" value="1"/>
</dbReference>
<keyword evidence="4" id="KW-1185">Reference proteome</keyword>
<reference evidence="3 4" key="1">
    <citation type="journal article" date="2017" name="Gigascience">
        <title>Genome sequence of the small brown planthopper, Laodelphax striatellus.</title>
        <authorList>
            <person name="Zhu J."/>
            <person name="Jiang F."/>
            <person name="Wang X."/>
            <person name="Yang P."/>
            <person name="Bao Y."/>
            <person name="Zhao W."/>
            <person name="Wang W."/>
            <person name="Lu H."/>
            <person name="Wang Q."/>
            <person name="Cui N."/>
            <person name="Li J."/>
            <person name="Chen X."/>
            <person name="Luo L."/>
            <person name="Yu J."/>
            <person name="Kang L."/>
            <person name="Cui F."/>
        </authorList>
    </citation>
    <scope>NUCLEOTIDE SEQUENCE [LARGE SCALE GENOMIC DNA]</scope>
    <source>
        <strain evidence="3">Lst14</strain>
    </source>
</reference>
<evidence type="ECO:0000313" key="3">
    <source>
        <dbReference type="EMBL" id="RZF42931.1"/>
    </source>
</evidence>